<keyword evidence="2" id="KW-1185">Reference proteome</keyword>
<protein>
    <submittedName>
        <fullName evidence="1">Uncharacterized protein</fullName>
    </submittedName>
</protein>
<reference evidence="1 2" key="1">
    <citation type="journal article" date="2016" name="Environ. Microbiol.">
        <title>New Methyloceanibacter diversity from North Sea sediments includes methanotroph containing solely the soluble methane monooxygenase.</title>
        <authorList>
            <person name="Vekeman B."/>
            <person name="Kerckhof F.M."/>
            <person name="Cremers G."/>
            <person name="de Vos P."/>
            <person name="Vandamme P."/>
            <person name="Boon N."/>
            <person name="Op den Camp H.J."/>
            <person name="Heylen K."/>
        </authorList>
    </citation>
    <scope>NUCLEOTIDE SEQUENCE [LARGE SCALE GENOMIC DNA]</scope>
    <source>
        <strain evidence="1 2">R-67177</strain>
    </source>
</reference>
<dbReference type="InterPro" id="IPR049886">
    <property type="entry name" value="CFI_box_CTERM_dom"/>
</dbReference>
<dbReference type="OrthoDB" id="583109at2"/>
<dbReference type="RefSeq" id="WP_069624684.1">
    <property type="nucleotide sequence ID" value="NZ_LPWD01000406.1"/>
</dbReference>
<name>A0A1E3W8R2_9HYPH</name>
<organism evidence="1 2">
    <name type="scientific">Methyloceanibacter marginalis</name>
    <dbReference type="NCBI Taxonomy" id="1774971"/>
    <lineage>
        <taxon>Bacteria</taxon>
        <taxon>Pseudomonadati</taxon>
        <taxon>Pseudomonadota</taxon>
        <taxon>Alphaproteobacteria</taxon>
        <taxon>Hyphomicrobiales</taxon>
        <taxon>Hyphomicrobiaceae</taxon>
        <taxon>Methyloceanibacter</taxon>
    </lineage>
</organism>
<dbReference type="EMBL" id="LPWD01000406">
    <property type="protein sequence ID" value="ODS02130.1"/>
    <property type="molecule type" value="Genomic_DNA"/>
</dbReference>
<dbReference type="Proteomes" id="UP000095042">
    <property type="component" value="Unassembled WGS sequence"/>
</dbReference>
<accession>A0A1E3W8R2</accession>
<sequence length="276" mass="30294">MDGPGERRQRRRQPARLAPIDAKSCDLGLEFQVNTDFDAKIFVQGSTEGSLPEEFLVKPENRLIAKNPAGTVIVDEALCGNCTDIYDDQVSIVLPLATAPLLRDEKSMELVLKLSGKDDDCSFNIDCVTMRKALDWAAERRDALAEKQENNECTSPEGCFITTACCDVLGLDDDCFELRTLRRYRDDVLAKQPGGGALIARYYALAPGILARLRTAPDDPARSLLSVYARFVLPAALAARLGLNALAYRLYVRMLNELAGTDIATGARAEAPRPLQ</sequence>
<comment type="caution">
    <text evidence="1">The sequence shown here is derived from an EMBL/GenBank/DDBJ whole genome shotgun (WGS) entry which is preliminary data.</text>
</comment>
<gene>
    <name evidence="1" type="ORF">AUC71_17040</name>
</gene>
<evidence type="ECO:0000313" key="2">
    <source>
        <dbReference type="Proteomes" id="UP000095042"/>
    </source>
</evidence>
<dbReference type="AlphaFoldDB" id="A0A1E3W8R2"/>
<proteinExistence type="predicted"/>
<dbReference type="NCBIfam" id="NF041770">
    <property type="entry name" value="CFI_box_CTERM"/>
    <property type="match status" value="1"/>
</dbReference>
<evidence type="ECO:0000313" key="1">
    <source>
        <dbReference type="EMBL" id="ODS02130.1"/>
    </source>
</evidence>